<evidence type="ECO:0000256" key="5">
    <source>
        <dbReference type="ARBA" id="ARBA00022842"/>
    </source>
</evidence>
<dbReference type="Gene3D" id="3.30.565.10">
    <property type="entry name" value="Histidine kinase-like ATPase, C-terminal domain"/>
    <property type="match status" value="1"/>
</dbReference>
<feature type="binding site" evidence="10">
    <location>
        <begin position="101"/>
        <end position="107"/>
    </location>
    <ligand>
        <name>ATP</name>
        <dbReference type="ChEBI" id="CHEBI:30616"/>
    </ligand>
</feature>
<comment type="subunit">
    <text evidence="9 10">Heterotetramer composed of ParC and ParE.</text>
</comment>
<dbReference type="KEGG" id="bcq:BCQ_3391"/>
<proteinExistence type="inferred from homology"/>
<dbReference type="InterPro" id="IPR013760">
    <property type="entry name" value="Topo_IIA-like_dom_sf"/>
</dbReference>
<evidence type="ECO:0000259" key="12">
    <source>
        <dbReference type="PROSITE" id="PS50880"/>
    </source>
</evidence>
<dbReference type="PANTHER" id="PTHR45866">
    <property type="entry name" value="DNA GYRASE/TOPOISOMERASE SUBUNIT B"/>
    <property type="match status" value="1"/>
</dbReference>
<dbReference type="PRINTS" id="PR01159">
    <property type="entry name" value="DNAGYRASEB"/>
</dbReference>
<dbReference type="InterPro" id="IPR006171">
    <property type="entry name" value="TOPRIM_dom"/>
</dbReference>
<reference evidence="13 14" key="1">
    <citation type="journal article" date="2009" name="J. Bacteriol.">
        <title>Complete genome sequence of the extremophilic Bacillus cereus strain Q1 with industrial applications.</title>
        <authorList>
            <person name="Xiong Z."/>
            <person name="Jiang Y."/>
            <person name="Qi D."/>
            <person name="Lu H."/>
            <person name="Yang F."/>
            <person name="Yang J."/>
            <person name="Chen L."/>
            <person name="Sun L."/>
            <person name="Xu X."/>
            <person name="Xue Y."/>
            <person name="Zhu Y."/>
            <person name="Jin Q."/>
        </authorList>
    </citation>
    <scope>NUCLEOTIDE SEQUENCE [LARGE SCALE GENOMIC DNA]</scope>
    <source>
        <strain evidence="13 14">Q1</strain>
    </source>
</reference>
<dbReference type="CDD" id="cd16928">
    <property type="entry name" value="HATPase_GyrB-like"/>
    <property type="match status" value="1"/>
</dbReference>
<dbReference type="Proteomes" id="UP000000441">
    <property type="component" value="Chromosome"/>
</dbReference>
<dbReference type="AlphaFoldDB" id="B9IUA9"/>
<evidence type="ECO:0000256" key="8">
    <source>
        <dbReference type="ARBA" id="ARBA00023235"/>
    </source>
</evidence>
<keyword evidence="10" id="KW-0547">Nucleotide-binding</keyword>
<dbReference type="FunFam" id="3.30.230.10:FF:000005">
    <property type="entry name" value="DNA gyrase subunit B"/>
    <property type="match status" value="1"/>
</dbReference>
<dbReference type="Gene3D" id="3.30.230.10">
    <property type="match status" value="1"/>
</dbReference>
<keyword evidence="8 10" id="KW-0413">Isomerase</keyword>
<organism evidence="13 14">
    <name type="scientific">Bacillus cereus (strain Q1)</name>
    <dbReference type="NCBI Taxonomy" id="361100"/>
    <lineage>
        <taxon>Bacteria</taxon>
        <taxon>Bacillati</taxon>
        <taxon>Bacillota</taxon>
        <taxon>Bacilli</taxon>
        <taxon>Bacillales</taxon>
        <taxon>Bacillaceae</taxon>
        <taxon>Bacillus</taxon>
        <taxon>Bacillus cereus group</taxon>
    </lineage>
</organism>
<dbReference type="SUPFAM" id="SSF54211">
    <property type="entry name" value="Ribosomal protein S5 domain 2-like"/>
    <property type="match status" value="1"/>
</dbReference>
<dbReference type="GO" id="GO:0003677">
    <property type="term" value="F:DNA binding"/>
    <property type="evidence" value="ECO:0007669"/>
    <property type="project" value="UniProtKB-UniRule"/>
</dbReference>
<evidence type="ECO:0000256" key="10">
    <source>
        <dbReference type="HAMAP-Rule" id="MF_00939"/>
    </source>
</evidence>
<comment type="catalytic activity">
    <reaction evidence="1 10">
        <text>ATP-dependent breakage, passage and rejoining of double-stranded DNA.</text>
        <dbReference type="EC" id="5.6.2.2"/>
    </reaction>
</comment>
<dbReference type="GO" id="GO:0005694">
    <property type="term" value="C:chromosome"/>
    <property type="evidence" value="ECO:0007669"/>
    <property type="project" value="InterPro"/>
</dbReference>
<dbReference type="GO" id="GO:0005524">
    <property type="term" value="F:ATP binding"/>
    <property type="evidence" value="ECO:0007669"/>
    <property type="project" value="UniProtKB-UniRule"/>
</dbReference>
<dbReference type="NCBIfam" id="TIGR01058">
    <property type="entry name" value="parE_Gpos"/>
    <property type="match status" value="1"/>
</dbReference>
<evidence type="ECO:0000256" key="2">
    <source>
        <dbReference type="ARBA" id="ARBA00001946"/>
    </source>
</evidence>
<name>B9IUA9_BACCQ</name>
<dbReference type="InterPro" id="IPR018522">
    <property type="entry name" value="TopoIIA_CS"/>
</dbReference>
<evidence type="ECO:0000256" key="4">
    <source>
        <dbReference type="ARBA" id="ARBA00022723"/>
    </source>
</evidence>
<keyword evidence="4" id="KW-0479">Metal-binding</keyword>
<evidence type="ECO:0000256" key="1">
    <source>
        <dbReference type="ARBA" id="ARBA00000185"/>
    </source>
</evidence>
<dbReference type="InterPro" id="IPR020568">
    <property type="entry name" value="Ribosomal_Su5_D2-typ_SF"/>
</dbReference>
<dbReference type="EMBL" id="CP000227">
    <property type="protein sequence ID" value="ACM13819.1"/>
    <property type="molecule type" value="Genomic_DNA"/>
</dbReference>
<keyword evidence="5" id="KW-0460">Magnesium</keyword>
<sequence length="640" mass="71338">MLEGLEAVRKRPGMYIGSTDSRGLHHLVYEIVDNSVDEALAGFGDEISVVIHKDNSISVIDKGRGMPTGMHKLGKPTPEVILTVLHAGGKFGQGGYKTSGGLHGVGASVVNALSEWLVVTIKRDGNIYEQRFENGGVPVTTLEKIGKTKESGTTMHFKPDTTIFSTTNYNYETLCERLRESAFLLKGMKISIKDERNDLEDVFHYETGIEAFVSYLNEEKDSIHPVVYFTGEQNGIEAELAFQFNDGYSENILSFVNNVRTKDGGTHEAGFKTAMTRVFNEYARKVSLLKEKDKNLEGTDIREGVAAIVSVRVPEEVLQFEGQTKGKLGTSEARSSIDAIVSEHLAYFLEENPDVATLLVRKAIKAAQAREAARKAREEARTGKKKKKSEGTLSGKLTPAQSRNPQKNELYLVEGDSAGGSAKQGRDRRFQAVLPLRGKVINTEKAKLADIFKNEEINTIIYAIGGGVGNEFDVEDINYDKVVIMTDADTDGAHIQVLLLTFFYRYMKPLIEAGKVFIALPPLYKVSKGKGKSEVIEYAWSDDELDEVTKKVGKGYMLQRYKGLGEMNADQLWETTMNPETRTLIRVKIDDAARAERRVTTLMGDKVEPRRKWIERNVQFGMQEEGNILENEMIMETEVE</sequence>
<evidence type="ECO:0000313" key="13">
    <source>
        <dbReference type="EMBL" id="ACM13819.1"/>
    </source>
</evidence>
<dbReference type="GO" id="GO:0034335">
    <property type="term" value="F:DNA negative supercoiling activity"/>
    <property type="evidence" value="ECO:0007669"/>
    <property type="project" value="UniProtKB-ARBA"/>
</dbReference>
<comment type="function">
    <text evidence="10">Topoisomerase IV is essential for chromosome segregation. It relaxes supercoiled DNA. Performs the decatenation events required during the replication of a circular DNA molecule.</text>
</comment>
<dbReference type="InterPro" id="IPR003594">
    <property type="entry name" value="HATPase_dom"/>
</dbReference>
<dbReference type="HAMAP" id="MF_00939">
    <property type="entry name" value="ParE_type2"/>
    <property type="match status" value="1"/>
</dbReference>
<evidence type="ECO:0000256" key="9">
    <source>
        <dbReference type="ARBA" id="ARBA00063644"/>
    </source>
</evidence>
<dbReference type="SUPFAM" id="SSF56719">
    <property type="entry name" value="Type II DNA topoisomerase"/>
    <property type="match status" value="1"/>
</dbReference>
<feature type="region of interest" description="Disordered" evidence="11">
    <location>
        <begin position="374"/>
        <end position="408"/>
    </location>
</feature>
<dbReference type="Pfam" id="PF02518">
    <property type="entry name" value="HATPase_c"/>
    <property type="match status" value="1"/>
</dbReference>
<feature type="binding site" evidence="10">
    <location>
        <position position="325"/>
    </location>
    <ligand>
        <name>ATP</name>
        <dbReference type="ChEBI" id="CHEBI:30616"/>
    </ligand>
</feature>
<feature type="site" description="Interaction with DNA" evidence="10">
    <location>
        <position position="494"/>
    </location>
</feature>
<comment type="cofactor">
    <cofactor evidence="2">
        <name>Mg(2+)</name>
        <dbReference type="ChEBI" id="CHEBI:18420"/>
    </cofactor>
</comment>
<dbReference type="SMART" id="SM00387">
    <property type="entry name" value="HATPase_c"/>
    <property type="match status" value="1"/>
</dbReference>
<evidence type="ECO:0000256" key="11">
    <source>
        <dbReference type="SAM" id="MobiDB-lite"/>
    </source>
</evidence>
<gene>
    <name evidence="10 13" type="primary">parE</name>
    <name evidence="13" type="ordered locus">BCQ_3391</name>
</gene>
<protein>
    <recommendedName>
        <fullName evidence="10">DNA topoisomerase 4 subunit B</fullName>
        <ecNumber evidence="10">5.6.2.2</ecNumber>
    </recommendedName>
    <alternativeName>
        <fullName evidence="10">Topoisomerase IV subunit B</fullName>
    </alternativeName>
</protein>
<keyword evidence="7 10" id="KW-0238">DNA-binding</keyword>
<evidence type="ECO:0000256" key="7">
    <source>
        <dbReference type="ARBA" id="ARBA00023125"/>
    </source>
</evidence>
<feature type="binding site" evidence="10">
    <location>
        <position position="61"/>
    </location>
    <ligand>
        <name>ATP</name>
        <dbReference type="ChEBI" id="CHEBI:30616"/>
    </ligand>
</feature>
<feature type="domain" description="Toprim" evidence="12">
    <location>
        <begin position="408"/>
        <end position="522"/>
    </location>
</feature>
<dbReference type="InterPro" id="IPR013506">
    <property type="entry name" value="Topo_IIA_bsu_dom2"/>
</dbReference>
<dbReference type="SMART" id="SM00433">
    <property type="entry name" value="TOP2c"/>
    <property type="match status" value="1"/>
</dbReference>
<dbReference type="SUPFAM" id="SSF55874">
    <property type="entry name" value="ATPase domain of HSP90 chaperone/DNA topoisomerase II/histidine kinase"/>
    <property type="match status" value="1"/>
</dbReference>
<dbReference type="Gene3D" id="3.40.50.670">
    <property type="match status" value="1"/>
</dbReference>
<feature type="site" description="Interaction with DNA" evidence="10">
    <location>
        <position position="610"/>
    </location>
</feature>
<dbReference type="InterPro" id="IPR013759">
    <property type="entry name" value="Topo_IIA_B_C"/>
</dbReference>
<dbReference type="PRINTS" id="PR00418">
    <property type="entry name" value="TPI2FAMILY"/>
</dbReference>
<dbReference type="EC" id="5.6.2.2" evidence="10"/>
<dbReference type="InterPro" id="IPR005740">
    <property type="entry name" value="ParE_type2"/>
</dbReference>
<keyword evidence="6 10" id="KW-0799">Topoisomerase</keyword>
<dbReference type="InterPro" id="IPR001241">
    <property type="entry name" value="Topo_IIA"/>
</dbReference>
<dbReference type="InterPro" id="IPR002288">
    <property type="entry name" value="DNA_gyrase_B_C"/>
</dbReference>
<dbReference type="InterPro" id="IPR014721">
    <property type="entry name" value="Ribsml_uS5_D2-typ_fold_subgr"/>
</dbReference>
<dbReference type="GO" id="GO:0006265">
    <property type="term" value="P:DNA topological change"/>
    <property type="evidence" value="ECO:0007669"/>
    <property type="project" value="UniProtKB-UniRule"/>
</dbReference>
<accession>B9IUA9</accession>
<evidence type="ECO:0000313" key="14">
    <source>
        <dbReference type="Proteomes" id="UP000000441"/>
    </source>
</evidence>
<dbReference type="FunFam" id="3.30.565.10:FF:000002">
    <property type="entry name" value="DNA gyrase subunit B"/>
    <property type="match status" value="1"/>
</dbReference>
<dbReference type="Pfam" id="PF00986">
    <property type="entry name" value="DNA_gyraseB_C"/>
    <property type="match status" value="1"/>
</dbReference>
<dbReference type="GO" id="GO:0046872">
    <property type="term" value="F:metal ion binding"/>
    <property type="evidence" value="ECO:0007669"/>
    <property type="project" value="UniProtKB-KW"/>
</dbReference>
<dbReference type="CDD" id="cd00822">
    <property type="entry name" value="TopoII_Trans_DNA_gyrase"/>
    <property type="match status" value="1"/>
</dbReference>
<dbReference type="PANTHER" id="PTHR45866:SF12">
    <property type="entry name" value="DNA TOPOISOMERASE 4 SUBUNIT B"/>
    <property type="match status" value="1"/>
</dbReference>
<dbReference type="PROSITE" id="PS50880">
    <property type="entry name" value="TOPRIM"/>
    <property type="match status" value="1"/>
</dbReference>
<comment type="similarity">
    <text evidence="3">Belongs to the type II topoisomerase GyrB family.</text>
</comment>
<comment type="caution">
    <text evidence="10">Lacks conserved residue(s) required for the propagation of feature annotation.</text>
</comment>
<dbReference type="Pfam" id="PF00204">
    <property type="entry name" value="DNA_gyraseB"/>
    <property type="match status" value="1"/>
</dbReference>
<comment type="similarity">
    <text evidence="10">Belongs to the type II topoisomerase family. ParE type 2 subfamily.</text>
</comment>
<evidence type="ECO:0000256" key="6">
    <source>
        <dbReference type="ARBA" id="ARBA00023029"/>
    </source>
</evidence>
<feature type="binding site" evidence="10">
    <location>
        <position position="34"/>
    </location>
    <ligand>
        <name>ATP</name>
        <dbReference type="ChEBI" id="CHEBI:30616"/>
    </ligand>
</feature>
<evidence type="ECO:0000256" key="3">
    <source>
        <dbReference type="ARBA" id="ARBA00010708"/>
    </source>
</evidence>
<dbReference type="NCBIfam" id="NF004189">
    <property type="entry name" value="PRK05644.1"/>
    <property type="match status" value="1"/>
</dbReference>
<feature type="site" description="Interaction with DNA" evidence="10">
    <location>
        <position position="442"/>
    </location>
</feature>
<dbReference type="HOGENOM" id="CLU_006146_4_1_9"/>
<dbReference type="GO" id="GO:0007059">
    <property type="term" value="P:chromosome segregation"/>
    <property type="evidence" value="ECO:0007669"/>
    <property type="project" value="UniProtKB-UniRule"/>
</dbReference>
<dbReference type="InterPro" id="IPR000565">
    <property type="entry name" value="Topo_IIA_B"/>
</dbReference>
<dbReference type="Pfam" id="PF01751">
    <property type="entry name" value="Toprim"/>
    <property type="match status" value="1"/>
</dbReference>
<keyword evidence="10" id="KW-0067">ATP-binding</keyword>
<dbReference type="FunFam" id="3.40.50.670:FF:000002">
    <property type="entry name" value="DNA gyrase subunit B"/>
    <property type="match status" value="1"/>
</dbReference>
<dbReference type="InterPro" id="IPR036890">
    <property type="entry name" value="HATPase_C_sf"/>
</dbReference>
<dbReference type="PROSITE" id="PS00177">
    <property type="entry name" value="TOPOISOMERASE_II"/>
    <property type="match status" value="1"/>
</dbReference>